<gene>
    <name evidence="1" type="ORF">O7M46_02295</name>
</gene>
<reference evidence="1 2" key="1">
    <citation type="submission" date="2022-12" db="EMBL/GenBank/DDBJ databases">
        <title>Genome sequence of Pasteurellaceae Bisgaard Taxon 45.</title>
        <authorList>
            <person name="Foggin C."/>
            <person name="Rosen L.E."/>
            <person name="Henton M."/>
            <person name="Buys A."/>
            <person name="Floyd T."/>
            <person name="Turner A.D."/>
            <person name="Tarbin J."/>
            <person name="Lloyd A.S."/>
            <person name="Chaitezvi C."/>
            <person name="Ellis R.J."/>
            <person name="Roberts H.C."/>
            <person name="Dastjerdi A."/>
            <person name="Nunez A."/>
            <person name="Van Vliet A.H."/>
            <person name="Steinbach F."/>
        </authorList>
    </citation>
    <scope>NUCLEOTIDE SEQUENCE [LARGE SCALE GENOMIC DNA]</scope>
    <source>
        <strain evidence="1 2">VF20HR</strain>
    </source>
</reference>
<dbReference type="Gene3D" id="3.90.1480.10">
    <property type="entry name" value="Alpha-2,3-sialyltransferase"/>
    <property type="match status" value="1"/>
</dbReference>
<organism evidence="1 2">
    <name type="scientific">Bisgaard Taxon 45</name>
    <dbReference type="NCBI Taxonomy" id="304289"/>
    <lineage>
        <taxon>Bacteria</taxon>
        <taxon>Pseudomonadati</taxon>
        <taxon>Pseudomonadota</taxon>
        <taxon>Gammaproteobacteria</taxon>
        <taxon>Pasteurellales</taxon>
        <taxon>Pasteurellaceae</taxon>
    </lineage>
</organism>
<protein>
    <submittedName>
        <fullName evidence="1">Alpha-2,3-sialyltransferase</fullName>
    </submittedName>
</protein>
<dbReference type="InterPro" id="IPR036715">
    <property type="entry name" value="A-2_3-sialylTrfase_sf"/>
</dbReference>
<proteinExistence type="predicted"/>
<sequence>MNKFTKHVVSKKVAVVAGNGQSLAEIDYSLLPEKYDVFRCNQFYFEERYFLGKKLKAVFFTPKVFLEQYYTLYHLKQNNEYFVDEIILSSFNHPTVDLEQNQKIQNLFVDAINGYENYLAKLTAFDVYLRYKELYENQRITSGVYMCAVAIAMGYTDIYLTGIDFYQSNKEKYAFDYKQPNILHLLPDFQKNKIQFDYHHEHVDLEALRFLQEHYQVNLYSLSPTSPLSEHFPAPPVEANGEVTFVAQQKENYIHDILLPPRSVYEKLGLVVSKKERFHSNLIVRLIRDVLKLPSVLKHYLREK</sequence>
<dbReference type="InterPro" id="IPR009251">
    <property type="entry name" value="A-2_3-sialyltransferase"/>
</dbReference>
<evidence type="ECO:0000313" key="2">
    <source>
        <dbReference type="Proteomes" id="UP001224083"/>
    </source>
</evidence>
<comment type="caution">
    <text evidence="1">The sequence shown here is derived from an EMBL/GenBank/DDBJ whole genome shotgun (WGS) entry which is preliminary data.</text>
</comment>
<evidence type="ECO:0000313" key="1">
    <source>
        <dbReference type="EMBL" id="MDP9499779.1"/>
    </source>
</evidence>
<accession>A0ABT9KCI6</accession>
<dbReference type="EMBL" id="JAQAHH010000003">
    <property type="protein sequence ID" value="MDP9499779.1"/>
    <property type="molecule type" value="Genomic_DNA"/>
</dbReference>
<dbReference type="Pfam" id="PF06002">
    <property type="entry name" value="CST-I"/>
    <property type="match status" value="1"/>
</dbReference>
<name>A0ABT9KCI6_9PAST</name>
<dbReference type="SUPFAM" id="SSF102414">
    <property type="entry name" value="Alpha-2,3/8-sialyltransferase CstII"/>
    <property type="match status" value="1"/>
</dbReference>
<keyword evidence="2" id="KW-1185">Reference proteome</keyword>
<dbReference type="Proteomes" id="UP001224083">
    <property type="component" value="Unassembled WGS sequence"/>
</dbReference>